<dbReference type="InterPro" id="IPR004358">
    <property type="entry name" value="Sig_transdc_His_kin-like_C"/>
</dbReference>
<evidence type="ECO:0000256" key="7">
    <source>
        <dbReference type="ARBA" id="ARBA00022840"/>
    </source>
</evidence>
<dbReference type="OrthoDB" id="1116352at2"/>
<keyword evidence="9" id="KW-0805">Transcription regulation</keyword>
<dbReference type="InterPro" id="IPR011006">
    <property type="entry name" value="CheY-like_superfamily"/>
</dbReference>
<protein>
    <recommendedName>
        <fullName evidence="2">histidine kinase</fullName>
        <ecNumber evidence="2">2.7.13.3</ecNumber>
    </recommendedName>
</protein>
<evidence type="ECO:0000256" key="3">
    <source>
        <dbReference type="ARBA" id="ARBA00022553"/>
    </source>
</evidence>
<dbReference type="Gene3D" id="2.60.40.10">
    <property type="entry name" value="Immunoglobulins"/>
    <property type="match status" value="1"/>
</dbReference>
<evidence type="ECO:0000259" key="15">
    <source>
        <dbReference type="PROSITE" id="PS50110"/>
    </source>
</evidence>
<dbReference type="CDD" id="cd17574">
    <property type="entry name" value="REC_OmpR"/>
    <property type="match status" value="1"/>
</dbReference>
<dbReference type="Gene3D" id="3.30.565.10">
    <property type="entry name" value="Histidine kinase-like ATPase, C-terminal domain"/>
    <property type="match status" value="1"/>
</dbReference>
<dbReference type="GO" id="GO:0003700">
    <property type="term" value="F:DNA-binding transcription factor activity"/>
    <property type="evidence" value="ECO:0007669"/>
    <property type="project" value="InterPro"/>
</dbReference>
<keyword evidence="17" id="KW-1185">Reference proteome</keyword>
<dbReference type="InterPro" id="IPR018060">
    <property type="entry name" value="HTH_AraC"/>
</dbReference>
<keyword evidence="11" id="KW-0804">Transcription</keyword>
<dbReference type="PANTHER" id="PTHR43547:SF2">
    <property type="entry name" value="HYBRID SIGNAL TRANSDUCTION HISTIDINE KINASE C"/>
    <property type="match status" value="1"/>
</dbReference>
<dbReference type="Pfam" id="PF07494">
    <property type="entry name" value="Reg_prop"/>
    <property type="match status" value="6"/>
</dbReference>
<dbReference type="InterPro" id="IPR036890">
    <property type="entry name" value="HATPase_C_sf"/>
</dbReference>
<evidence type="ECO:0000256" key="9">
    <source>
        <dbReference type="ARBA" id="ARBA00023015"/>
    </source>
</evidence>
<dbReference type="InterPro" id="IPR013783">
    <property type="entry name" value="Ig-like_fold"/>
</dbReference>
<keyword evidence="3 12" id="KW-0597">Phosphoprotein</keyword>
<accession>A0A4Y8KZZ7</accession>
<dbReference type="PROSITE" id="PS50109">
    <property type="entry name" value="HIS_KIN"/>
    <property type="match status" value="1"/>
</dbReference>
<sequence>MKKKILCIVVLLFVFSDFIYTKIPQYQYPKKIGTQQGLASTKVNSIVQDHKGIIWIGTEDGLNKYDGYHFSRYKRIDGDILSLSNNNVKSVFSDSEGNLWVGTMMGLQCYNRQKDHFTQVTLGQSKEMMIKNSFLRIVEDSKKNVWFSIYNQGVLKYSLINKKSILYKSLSDGGKISSKSVRDIMEDRDGNIWFTSFDQGITIYNPKQDSFRYLNTVNKSLPTNSILRVCELKNGNIALATLGMGLYILNPKDYSFTKTNLEVTTFAVEQMKDGTVVIGTEGKGLYYIDPLDNKVLKHPAISSLMSDINSSKMHCILEDFYGNLWVGMYNDGICYLPKEPDGFVNYKRSFDNSNSLSYGQIAGITKDNKGNIWFATDGGGLNMLNLFTGKYTHYWHDASDSKSLPDDAVVSVFKDSKGIIWAGTYIGGLCRFDNTSGKFVSYQHIDGKNSVSDNYVKCIVEDDKHNLWLGTDGGGISYFDRETETFTNYSAADNEGLVLDNVTCLFLQNDRTLWVGTHAGICRLDIASGKFRGYENGTSVNNLTIYSINQDKDGTIWLGTTSGLYRYNPQTDSFQSYSLSERFRDLVINSIVPYKDQLWLSTNEGIICYAPKLQEIQYFLSNNDLGGTNFIRSSYYISPDREIFFGAGDGCYAFHPDKLNLGKGYAPNVYITNLEIFNEPIFVGKPYKKHIILQNALEYTEAITLRYSENSFTLRFASPDIKYPSSVYYMCFMEGVDKQWVAYPHTQQSVSYANLSPGKYIFHVYASNISNQKDKNVTTLLIEVLPPFWLTWWAKAGYVMLGLLVLGGIMWISYVRMKDKNELEMERLRAKEQEELSRNKMQFFTNISHEFRTPLTLIIAPLQEIHQSETDKERAHILKMMLRNANRLLRLINQILDLRKAENNKIEIKVRPINLIGFVQDFIGIFSDVVHRKNISLSLDYNSKDIEVWYDPDLLEKCLYNLLSNGIKYTEDSGKIHISIYKKPDNNVILSITDNGSGIDKTEQPYLFDRFYQGEYSKGEGTGIGLHLVKTIVELHHGSVSVDSELGKGSCFMIRILAGHDHFNPDECNPIEWTPSDIEREQVKSENIADEDMLKEESLDTKSKPLILLVEDEVDMRMYIRHELQDQYQIEDVTNGREALAKLRAIHPDLIITDVMMPEMDGIEFTRIVKENIDTCHVPVILLTANGEIEQKLEGLETGADSYIVKPFRLDYLKIRVKKLLDIRKKMQERFIRMINLEPHELDVTNADEVLLQNSISYIRDNISKTDLSVEEMARDLNMSRTNLHRKMKTLIGQSPVELIRSVRMKQAAYLLENSTLSISEVAYGVGYNSLSYFSSSFNSYWGVSPSVYIKNKQEKKE</sequence>
<dbReference type="SMART" id="SM00342">
    <property type="entry name" value="HTH_ARAC"/>
    <property type="match status" value="1"/>
</dbReference>
<dbReference type="InterPro" id="IPR011110">
    <property type="entry name" value="Reg_prop"/>
</dbReference>
<dbReference type="Gene3D" id="2.130.10.10">
    <property type="entry name" value="YVTN repeat-like/Quinoprotein amine dehydrogenase"/>
    <property type="match status" value="2"/>
</dbReference>
<dbReference type="Pfam" id="PF02518">
    <property type="entry name" value="HATPase_c"/>
    <property type="match status" value="1"/>
</dbReference>
<dbReference type="GO" id="GO:0005524">
    <property type="term" value="F:ATP binding"/>
    <property type="evidence" value="ECO:0007669"/>
    <property type="project" value="UniProtKB-KW"/>
</dbReference>
<dbReference type="EC" id="2.7.13.3" evidence="2"/>
<dbReference type="Pfam" id="PF00072">
    <property type="entry name" value="Response_reg"/>
    <property type="match status" value="1"/>
</dbReference>
<dbReference type="SUPFAM" id="SSF47384">
    <property type="entry name" value="Homodimeric domain of signal transducing histidine kinase"/>
    <property type="match status" value="1"/>
</dbReference>
<dbReference type="SUPFAM" id="SSF55874">
    <property type="entry name" value="ATPase domain of HSP90 chaperone/DNA topoisomerase II/histidine kinase"/>
    <property type="match status" value="1"/>
</dbReference>
<evidence type="ECO:0000256" key="2">
    <source>
        <dbReference type="ARBA" id="ARBA00012438"/>
    </source>
</evidence>
<dbReference type="RefSeq" id="WP_134436617.1">
    <property type="nucleotide sequence ID" value="NZ_SOML01000007.1"/>
</dbReference>
<dbReference type="InterPro" id="IPR005467">
    <property type="entry name" value="His_kinase_dom"/>
</dbReference>
<evidence type="ECO:0000256" key="11">
    <source>
        <dbReference type="ARBA" id="ARBA00023163"/>
    </source>
</evidence>
<dbReference type="InterPro" id="IPR018062">
    <property type="entry name" value="HTH_AraC-typ_CS"/>
</dbReference>
<feature type="domain" description="HTH araC/xylS-type" evidence="13">
    <location>
        <begin position="1253"/>
        <end position="1352"/>
    </location>
</feature>
<keyword evidence="8" id="KW-0902">Two-component regulatory system</keyword>
<evidence type="ECO:0000256" key="8">
    <source>
        <dbReference type="ARBA" id="ARBA00023012"/>
    </source>
</evidence>
<dbReference type="PRINTS" id="PR00344">
    <property type="entry name" value="BCTRLSENSOR"/>
</dbReference>
<dbReference type="FunFam" id="1.10.287.130:FF:000045">
    <property type="entry name" value="Two-component system sensor histidine kinase/response regulator"/>
    <property type="match status" value="1"/>
</dbReference>
<evidence type="ECO:0000256" key="10">
    <source>
        <dbReference type="ARBA" id="ARBA00023125"/>
    </source>
</evidence>
<dbReference type="SMART" id="SM00388">
    <property type="entry name" value="HisKA"/>
    <property type="match status" value="1"/>
</dbReference>
<dbReference type="FunFam" id="3.30.565.10:FF:000037">
    <property type="entry name" value="Hybrid sensor histidine kinase/response regulator"/>
    <property type="match status" value="1"/>
</dbReference>
<evidence type="ECO:0000256" key="4">
    <source>
        <dbReference type="ARBA" id="ARBA00022679"/>
    </source>
</evidence>
<keyword evidence="7" id="KW-0067">ATP-binding</keyword>
<dbReference type="CDD" id="cd00082">
    <property type="entry name" value="HisKA"/>
    <property type="match status" value="1"/>
</dbReference>
<dbReference type="Pfam" id="PF00512">
    <property type="entry name" value="HisKA"/>
    <property type="match status" value="1"/>
</dbReference>
<dbReference type="Pfam" id="PF12833">
    <property type="entry name" value="HTH_18"/>
    <property type="match status" value="1"/>
</dbReference>
<dbReference type="Proteomes" id="UP000297861">
    <property type="component" value="Unassembled WGS sequence"/>
</dbReference>
<dbReference type="GO" id="GO:0000155">
    <property type="term" value="F:phosphorelay sensor kinase activity"/>
    <property type="evidence" value="ECO:0007669"/>
    <property type="project" value="InterPro"/>
</dbReference>
<evidence type="ECO:0000259" key="14">
    <source>
        <dbReference type="PROSITE" id="PS50109"/>
    </source>
</evidence>
<dbReference type="STRING" id="1121485.GCA_000426485_03272"/>
<dbReference type="InterPro" id="IPR003661">
    <property type="entry name" value="HisK_dim/P_dom"/>
</dbReference>
<feature type="domain" description="Histidine kinase" evidence="14">
    <location>
        <begin position="846"/>
        <end position="1060"/>
    </location>
</feature>
<dbReference type="Gene3D" id="1.10.287.130">
    <property type="match status" value="1"/>
</dbReference>
<name>A0A4Y8KZZ7_9BACT</name>
<dbReference type="Gene3D" id="3.40.50.2300">
    <property type="match status" value="1"/>
</dbReference>
<keyword evidence="5" id="KW-0547">Nucleotide-binding</keyword>
<dbReference type="SMART" id="SM00448">
    <property type="entry name" value="REC"/>
    <property type="match status" value="1"/>
</dbReference>
<gene>
    <name evidence="16" type="ORF">E2605_12115</name>
</gene>
<comment type="caution">
    <text evidence="16">The sequence shown here is derived from an EMBL/GenBank/DDBJ whole genome shotgun (WGS) entry which is preliminary data.</text>
</comment>
<proteinExistence type="predicted"/>
<dbReference type="Gene3D" id="1.10.10.60">
    <property type="entry name" value="Homeodomain-like"/>
    <property type="match status" value="1"/>
</dbReference>
<feature type="domain" description="Response regulatory" evidence="15">
    <location>
        <begin position="1106"/>
        <end position="1221"/>
    </location>
</feature>
<dbReference type="SUPFAM" id="SSF52172">
    <property type="entry name" value="CheY-like"/>
    <property type="match status" value="1"/>
</dbReference>
<dbReference type="SUPFAM" id="SSF63829">
    <property type="entry name" value="Calcium-dependent phosphotriesterase"/>
    <property type="match status" value="2"/>
</dbReference>
<evidence type="ECO:0000256" key="6">
    <source>
        <dbReference type="ARBA" id="ARBA00022777"/>
    </source>
</evidence>
<reference evidence="16 17" key="1">
    <citation type="submission" date="2019-03" db="EMBL/GenBank/DDBJ databases">
        <title>San Antonio Military Medical Center submission to MRSN (WRAIR), pending publication.</title>
        <authorList>
            <person name="Blyth D.M."/>
            <person name="Mccarthy S.L."/>
            <person name="Schall S.E."/>
            <person name="Stam J.A."/>
            <person name="Ong A.C."/>
            <person name="Mcgann P.T."/>
        </authorList>
    </citation>
    <scope>NUCLEOTIDE SEQUENCE [LARGE SCALE GENOMIC DNA]</scope>
    <source>
        <strain evidence="16 17">MRSN571793</strain>
    </source>
</reference>
<dbReference type="PROSITE" id="PS50110">
    <property type="entry name" value="RESPONSE_REGULATORY"/>
    <property type="match status" value="1"/>
</dbReference>
<dbReference type="Pfam" id="PF07495">
    <property type="entry name" value="Y_Y_Y"/>
    <property type="match status" value="1"/>
</dbReference>
<dbReference type="PANTHER" id="PTHR43547">
    <property type="entry name" value="TWO-COMPONENT HISTIDINE KINASE"/>
    <property type="match status" value="1"/>
</dbReference>
<dbReference type="InterPro" id="IPR009057">
    <property type="entry name" value="Homeodomain-like_sf"/>
</dbReference>
<evidence type="ECO:0000313" key="17">
    <source>
        <dbReference type="Proteomes" id="UP000297861"/>
    </source>
</evidence>
<dbReference type="PROSITE" id="PS00041">
    <property type="entry name" value="HTH_ARAC_FAMILY_1"/>
    <property type="match status" value="1"/>
</dbReference>
<dbReference type="InterPro" id="IPR003594">
    <property type="entry name" value="HATPase_dom"/>
</dbReference>
<dbReference type="InterPro" id="IPR036097">
    <property type="entry name" value="HisK_dim/P_sf"/>
</dbReference>
<dbReference type="SUPFAM" id="SSF46689">
    <property type="entry name" value="Homeodomain-like"/>
    <property type="match status" value="1"/>
</dbReference>
<keyword evidence="4" id="KW-0808">Transferase</keyword>
<dbReference type="InterPro" id="IPR011123">
    <property type="entry name" value="Y_Y_Y"/>
</dbReference>
<dbReference type="InterPro" id="IPR001789">
    <property type="entry name" value="Sig_transdc_resp-reg_receiver"/>
</dbReference>
<keyword evidence="6" id="KW-0418">Kinase</keyword>
<evidence type="ECO:0000256" key="12">
    <source>
        <dbReference type="PROSITE-ProRule" id="PRU00169"/>
    </source>
</evidence>
<comment type="catalytic activity">
    <reaction evidence="1">
        <text>ATP + protein L-histidine = ADP + protein N-phospho-L-histidine.</text>
        <dbReference type="EC" id="2.7.13.3"/>
    </reaction>
</comment>
<dbReference type="GO" id="GO:0043565">
    <property type="term" value="F:sequence-specific DNA binding"/>
    <property type="evidence" value="ECO:0007669"/>
    <property type="project" value="InterPro"/>
</dbReference>
<keyword evidence="10" id="KW-0238">DNA-binding</keyword>
<dbReference type="CDD" id="cd00075">
    <property type="entry name" value="HATPase"/>
    <property type="match status" value="1"/>
</dbReference>
<organism evidence="16 17">
    <name type="scientific">Dysgonomonas capnocytophagoides</name>
    <dbReference type="NCBI Taxonomy" id="45254"/>
    <lineage>
        <taxon>Bacteria</taxon>
        <taxon>Pseudomonadati</taxon>
        <taxon>Bacteroidota</taxon>
        <taxon>Bacteroidia</taxon>
        <taxon>Bacteroidales</taxon>
        <taxon>Dysgonomonadaceae</taxon>
        <taxon>Dysgonomonas</taxon>
    </lineage>
</organism>
<dbReference type="InterPro" id="IPR015943">
    <property type="entry name" value="WD40/YVTN_repeat-like_dom_sf"/>
</dbReference>
<dbReference type="SMART" id="SM00387">
    <property type="entry name" value="HATPase_c"/>
    <property type="match status" value="1"/>
</dbReference>
<evidence type="ECO:0000313" key="16">
    <source>
        <dbReference type="EMBL" id="TFD95581.1"/>
    </source>
</evidence>
<evidence type="ECO:0000256" key="1">
    <source>
        <dbReference type="ARBA" id="ARBA00000085"/>
    </source>
</evidence>
<feature type="modified residue" description="4-aspartylphosphate" evidence="12">
    <location>
        <position position="1154"/>
    </location>
</feature>
<evidence type="ECO:0000256" key="5">
    <source>
        <dbReference type="ARBA" id="ARBA00022741"/>
    </source>
</evidence>
<dbReference type="EMBL" id="SOML01000007">
    <property type="protein sequence ID" value="TFD95581.1"/>
    <property type="molecule type" value="Genomic_DNA"/>
</dbReference>
<evidence type="ECO:0000259" key="13">
    <source>
        <dbReference type="PROSITE" id="PS01124"/>
    </source>
</evidence>
<dbReference type="PROSITE" id="PS01124">
    <property type="entry name" value="HTH_ARAC_FAMILY_2"/>
    <property type="match status" value="1"/>
</dbReference>